<sequence>MTELLEQAVERVRALPPDQQDEFARVLLRLTGDDEAVYQLRPEEEADLIEAEAEIERGEFATAAEVEAVFSKYRL</sequence>
<evidence type="ECO:0000313" key="1">
    <source>
        <dbReference type="EMBL" id="KKN72751.1"/>
    </source>
</evidence>
<reference evidence="1" key="1">
    <citation type="journal article" date="2015" name="Nature">
        <title>Complex archaea that bridge the gap between prokaryotes and eukaryotes.</title>
        <authorList>
            <person name="Spang A."/>
            <person name="Saw J.H."/>
            <person name="Jorgensen S.L."/>
            <person name="Zaremba-Niedzwiedzka K."/>
            <person name="Martijn J."/>
            <person name="Lind A.E."/>
            <person name="van Eijk R."/>
            <person name="Schleper C."/>
            <person name="Guy L."/>
            <person name="Ettema T.J."/>
        </authorList>
    </citation>
    <scope>NUCLEOTIDE SEQUENCE</scope>
</reference>
<accession>A0A0F9VGU6</accession>
<dbReference type="AlphaFoldDB" id="A0A0F9VGU6"/>
<dbReference type="EMBL" id="LAZR01000356">
    <property type="protein sequence ID" value="KKN72751.1"/>
    <property type="molecule type" value="Genomic_DNA"/>
</dbReference>
<organism evidence="1">
    <name type="scientific">marine sediment metagenome</name>
    <dbReference type="NCBI Taxonomy" id="412755"/>
    <lineage>
        <taxon>unclassified sequences</taxon>
        <taxon>metagenomes</taxon>
        <taxon>ecological metagenomes</taxon>
    </lineage>
</organism>
<proteinExistence type="predicted"/>
<name>A0A0F9VGU6_9ZZZZ</name>
<protein>
    <submittedName>
        <fullName evidence="1">Uncharacterized protein</fullName>
    </submittedName>
</protein>
<comment type="caution">
    <text evidence="1">The sequence shown here is derived from an EMBL/GenBank/DDBJ whole genome shotgun (WGS) entry which is preliminary data.</text>
</comment>
<gene>
    <name evidence="1" type="ORF">LCGC14_0408030</name>
</gene>